<name>A0A195BXZ1_9HYME</name>
<evidence type="ECO:0000313" key="3">
    <source>
        <dbReference type="Proteomes" id="UP000078540"/>
    </source>
</evidence>
<proteinExistence type="predicted"/>
<organism evidence="2 3">
    <name type="scientific">Atta colombica</name>
    <dbReference type="NCBI Taxonomy" id="520822"/>
    <lineage>
        <taxon>Eukaryota</taxon>
        <taxon>Metazoa</taxon>
        <taxon>Ecdysozoa</taxon>
        <taxon>Arthropoda</taxon>
        <taxon>Hexapoda</taxon>
        <taxon>Insecta</taxon>
        <taxon>Pterygota</taxon>
        <taxon>Neoptera</taxon>
        <taxon>Endopterygota</taxon>
        <taxon>Hymenoptera</taxon>
        <taxon>Apocrita</taxon>
        <taxon>Aculeata</taxon>
        <taxon>Formicoidea</taxon>
        <taxon>Formicidae</taxon>
        <taxon>Myrmicinae</taxon>
        <taxon>Atta</taxon>
    </lineage>
</organism>
<evidence type="ECO:0000313" key="2">
    <source>
        <dbReference type="EMBL" id="KYM93160.1"/>
    </source>
</evidence>
<dbReference type="Proteomes" id="UP000078540">
    <property type="component" value="Unassembled WGS sequence"/>
</dbReference>
<evidence type="ECO:0000256" key="1">
    <source>
        <dbReference type="SAM" id="MobiDB-lite"/>
    </source>
</evidence>
<feature type="region of interest" description="Disordered" evidence="1">
    <location>
        <begin position="65"/>
        <end position="108"/>
    </location>
</feature>
<gene>
    <name evidence="2" type="ORF">ALC53_00095</name>
</gene>
<reference evidence="2 3" key="1">
    <citation type="submission" date="2015-09" db="EMBL/GenBank/DDBJ databases">
        <title>Atta colombica WGS genome.</title>
        <authorList>
            <person name="Nygaard S."/>
            <person name="Hu H."/>
            <person name="Boomsma J."/>
            <person name="Zhang G."/>
        </authorList>
    </citation>
    <scope>NUCLEOTIDE SEQUENCE [LARGE SCALE GENOMIC DNA]</scope>
    <source>
        <strain evidence="2">Treedump-2</strain>
        <tissue evidence="2">Whole body</tissue>
    </source>
</reference>
<feature type="compositionally biased region" description="Basic and acidic residues" evidence="1">
    <location>
        <begin position="66"/>
        <end position="82"/>
    </location>
</feature>
<accession>A0A195BXZ1</accession>
<dbReference type="EMBL" id="KQ976394">
    <property type="protein sequence ID" value="KYM93160.1"/>
    <property type="molecule type" value="Genomic_DNA"/>
</dbReference>
<dbReference type="AlphaFoldDB" id="A0A195BXZ1"/>
<keyword evidence="3" id="KW-1185">Reference proteome</keyword>
<sequence>MSVTFYVTSNGDDGIDTSLGIPLFPIRKGTAIDDTNHDHLVISFKYEQPIATRAEYDSVYSAYGSLDDRDNRDDGRRRRQYDDGDGADVSDGQSTSFITTRPRRRDSRRVDFLRHARRASPRVTHPPCAARNARMGLMLLWTPPSQYVTSNSTRSRVPRLPRFLNYLREIHEIVVADLRPRSLLVNEP</sequence>
<protein>
    <submittedName>
        <fullName evidence="2">Uncharacterized protein</fullName>
    </submittedName>
</protein>